<gene>
    <name evidence="3" type="ORF">J2I46_09175</name>
</gene>
<comment type="caution">
    <text evidence="3">The sequence shown here is derived from an EMBL/GenBank/DDBJ whole genome shotgun (WGS) entry which is preliminary data.</text>
</comment>
<keyword evidence="1" id="KW-0175">Coiled coil</keyword>
<evidence type="ECO:0000256" key="1">
    <source>
        <dbReference type="SAM" id="Coils"/>
    </source>
</evidence>
<sequence length="588" mass="64530">MKTDPFDDAIRRKLEGVDPPFQEKNWTQFQRFMGVQGFPPSLWQTPTRWLQPALMAAAVAGVMITTVWQYRTTQSLNEHVQTLTKTVERLEQSQMRLQKSVSAMNTASARVDTVYLTRSTQSDAFAARPSETSSAPYEVYRSYNSRQRVADAPLAATNETGGPASMSVSDKFSGPARADSRVRSQRTPVTDQLAASQPTRNTQRTLTGQPQSASDQLETGPATTVSNPLMTGRSAYKTNPVATDQSRYRSAPIGSIPIPPESGRTVTRRTGRAGLLETNGQPVDYQSNQSVDRLTKTNEPTLYSPSVTNQAGTAETAQANPSIMASGPLATVHPLVPMAPAGPSEALAESWQRHLRRVRYRSPYMTSLSSSVAAAEPASPQKHTTPLPVEFRVGVGGELGTAQTGLGVYAEAIVANHWTVGTGLSQINWAGDAYQNEQLFMNKTKRDFRKDYPGTAKIPIGPGRPPEVTDISRAGQSLAIPLQLGYRIGLRSSFVLTPFVGLNLSLNPRETVTYAYEHYGPRDEIRENLTVKRPQLWYSSWTTGVGVERQWNRLTAQVSPVILMPLTDVDACLNSASFGVRGRLFYRF</sequence>
<feature type="compositionally biased region" description="Polar residues" evidence="2">
    <location>
        <begin position="236"/>
        <end position="245"/>
    </location>
</feature>
<evidence type="ECO:0000256" key="2">
    <source>
        <dbReference type="SAM" id="MobiDB-lite"/>
    </source>
</evidence>
<feature type="compositionally biased region" description="Polar residues" evidence="2">
    <location>
        <begin position="185"/>
        <end position="229"/>
    </location>
</feature>
<reference evidence="3 4" key="1">
    <citation type="submission" date="2021-03" db="EMBL/GenBank/DDBJ databases">
        <title>Fibrella sp. HMF5405 genome sequencing and assembly.</title>
        <authorList>
            <person name="Kang H."/>
            <person name="Kim H."/>
            <person name="Bae S."/>
            <person name="Joh K."/>
        </authorList>
    </citation>
    <scope>NUCLEOTIDE SEQUENCE [LARGE SCALE GENOMIC DNA]</scope>
    <source>
        <strain evidence="3 4">HMF5405</strain>
    </source>
</reference>
<dbReference type="RefSeq" id="WP_207328702.1">
    <property type="nucleotide sequence ID" value="NZ_JAFMYW010000002.1"/>
</dbReference>
<feature type="coiled-coil region" evidence="1">
    <location>
        <begin position="73"/>
        <end position="100"/>
    </location>
</feature>
<evidence type="ECO:0000313" key="4">
    <source>
        <dbReference type="Proteomes" id="UP000664628"/>
    </source>
</evidence>
<dbReference type="Proteomes" id="UP000664628">
    <property type="component" value="Unassembled WGS sequence"/>
</dbReference>
<feature type="region of interest" description="Disordered" evidence="2">
    <location>
        <begin position="155"/>
        <end position="267"/>
    </location>
</feature>
<keyword evidence="4" id="KW-1185">Reference proteome</keyword>
<dbReference type="EMBL" id="JAFMYW010000002">
    <property type="protein sequence ID" value="MBO0948750.1"/>
    <property type="molecule type" value="Genomic_DNA"/>
</dbReference>
<feature type="compositionally biased region" description="Low complexity" evidence="2">
    <location>
        <begin position="252"/>
        <end position="265"/>
    </location>
</feature>
<evidence type="ECO:0008006" key="5">
    <source>
        <dbReference type="Google" id="ProtNLM"/>
    </source>
</evidence>
<name>A0ABS3JFH9_9BACT</name>
<accession>A0ABS3JFH9</accession>
<evidence type="ECO:0000313" key="3">
    <source>
        <dbReference type="EMBL" id="MBO0948750.1"/>
    </source>
</evidence>
<proteinExistence type="predicted"/>
<organism evidence="3 4">
    <name type="scientific">Fibrella forsythiae</name>
    <dbReference type="NCBI Taxonomy" id="2817061"/>
    <lineage>
        <taxon>Bacteria</taxon>
        <taxon>Pseudomonadati</taxon>
        <taxon>Bacteroidota</taxon>
        <taxon>Cytophagia</taxon>
        <taxon>Cytophagales</taxon>
        <taxon>Spirosomataceae</taxon>
        <taxon>Fibrella</taxon>
    </lineage>
</organism>
<protein>
    <recommendedName>
        <fullName evidence="5">Outer membrane protein beta-barrel domain-containing protein</fullName>
    </recommendedName>
</protein>